<comment type="subcellular location">
    <subcellularLocation>
        <location evidence="1">Nucleus</location>
        <location evidence="1">Nucleolus</location>
    </subcellularLocation>
</comment>
<dbReference type="GO" id="GO:0005732">
    <property type="term" value="C:sno(s)RNA-containing ribonucleoprotein complex"/>
    <property type="evidence" value="ECO:0007669"/>
    <property type="project" value="InterPro"/>
</dbReference>
<feature type="region of interest" description="Disordered" evidence="7">
    <location>
        <begin position="1047"/>
        <end position="1125"/>
    </location>
</feature>
<feature type="compositionally biased region" description="Acidic residues" evidence="7">
    <location>
        <begin position="552"/>
        <end position="624"/>
    </location>
</feature>
<evidence type="ECO:0000256" key="2">
    <source>
        <dbReference type="ARBA" id="ARBA00022517"/>
    </source>
</evidence>
<dbReference type="PANTHER" id="PTHR17039:SF0">
    <property type="entry name" value="U3 SMALL NUCLEOLAR RIBONUCLEOPROTEIN PROTEIN MPP10"/>
    <property type="match status" value="1"/>
</dbReference>
<feature type="region of interest" description="Disordered" evidence="7">
    <location>
        <begin position="376"/>
        <end position="401"/>
    </location>
</feature>
<protein>
    <submittedName>
        <fullName evidence="8">Uncharacterized protein</fullName>
    </submittedName>
</protein>
<dbReference type="GO" id="GO:0006364">
    <property type="term" value="P:rRNA processing"/>
    <property type="evidence" value="ECO:0007669"/>
    <property type="project" value="UniProtKB-KW"/>
</dbReference>
<accession>A0A084AG33</accession>
<evidence type="ECO:0000313" key="9">
    <source>
        <dbReference type="Proteomes" id="UP000028045"/>
    </source>
</evidence>
<proteinExistence type="inferred from homology"/>
<dbReference type="CDD" id="cd02440">
    <property type="entry name" value="AdoMet_MTases"/>
    <property type="match status" value="1"/>
</dbReference>
<sequence>MRTRQRLLPPSSSLPPLAKLTHLSEDRVLSALQELCDLYCPLAFQLSGDRRVYSLDKSSETADSGYVSGAEEEEDVVRNDLESIDVLRNDAFERSFSERWLTGFIARADGLSCLETDEKREFAVERASHVLESFYTSTASREEDGEDDQTYSRDFSFDLTIPDSSQAIPTAIKVQLNDGLAGRNSHDPDDVGLQSWGASIVVSRLMCESPSRFRLTQDSFDSTPGPRIIELGAGTGLVSLVLARMLPHLGMPDARVVATDYHPAVLANLRDNIAANFPEPEQIGVEASFLDWSAPSLAPPLDVPADMLVATDVVYAREHAVWLRDCATRLLKPKGVFWLVATVRENGRFAGISETVEAAFSAGKGFTTFDYDPSLPQASTSSSKHPGMAAVTSPSLTSTSHTLTAGPSSIMAPPPLSNGSNALGLLERLRPGQQHTFLQPNPSIPNDALHLVKDTLEAFAGQVSDEQQVQLAESRKRKRPLPNGGEVLTTRKVFVENFDTTQVWQQANRIIGKVLDHSTRMMDELEAKNEAVASGGEPANSETSDEVNPAQEDLESEDSQEGEEEDGESNSEDDQFEDAMEDGPEEDDLLELEDGEPDMEVDPEGGEDGEDDEDDDELQQELVEDPNGLNDGFFSIDDFNRQTQLFEEQDAKGDPNTDRVSDEEDIDWDADPLAPTTAGTKRGKGKLADDALPDLEGEDDEDDDDAGPTFGNMDLDAPEGDSEDEALNDALENGEDDDDGMNANDIYYKDFFAPPAKKRNKNKVDKPRKTVSFQPKEAEVERVMDDVRRELFDDESEYSDEEALSDVSVGNPKSRRSAHERRQAKLAEEIRKLEAASVAKREWTLVGEATAAERPMNSLLEEDLDFEHLGKPVPVITPEVSDSIDALIKRRILAQEFDEVLRRRPDAESVPSSTRRGMLENVDDTKDTKGLAEVYEEEHVKKTNPNAYVSASDAALQREEREVEAMWTAVCGQLDALSNWHYRPKPAAPTISVVADVATIAMEDAQPAAAQGMGGAGAGSRMAPQEVYQPNAEAGEVVTSAGLPVAREEMSREEKLRRRRRAKERSAKAGSGKNGAQKPLSKAASTMADLKKGGVKVINRKGEITDIQGNKAKKAKPVTSGGFKL</sequence>
<evidence type="ECO:0000256" key="7">
    <source>
        <dbReference type="SAM" id="MobiDB-lite"/>
    </source>
</evidence>
<feature type="compositionally biased region" description="Basic and acidic residues" evidence="7">
    <location>
        <begin position="1047"/>
        <end position="1056"/>
    </location>
</feature>
<dbReference type="InterPro" id="IPR019410">
    <property type="entry name" value="Methyltransf_16"/>
</dbReference>
<keyword evidence="5" id="KW-0687">Ribonucleoprotein</keyword>
<dbReference type="AlphaFoldDB" id="A0A084AG33"/>
<dbReference type="Proteomes" id="UP000028045">
    <property type="component" value="Unassembled WGS sequence"/>
</dbReference>
<dbReference type="SUPFAM" id="SSF53335">
    <property type="entry name" value="S-adenosyl-L-methionine-dependent methyltransferases"/>
    <property type="match status" value="1"/>
</dbReference>
<name>A0A084AG33_STACB</name>
<dbReference type="GO" id="GO:0032040">
    <property type="term" value="C:small-subunit processome"/>
    <property type="evidence" value="ECO:0007669"/>
    <property type="project" value="TreeGrafter"/>
</dbReference>
<dbReference type="GO" id="GO:0008757">
    <property type="term" value="F:S-adenosylmethionine-dependent methyltransferase activity"/>
    <property type="evidence" value="ECO:0007669"/>
    <property type="project" value="UniProtKB-ARBA"/>
</dbReference>
<reference evidence="8 9" key="1">
    <citation type="journal article" date="2014" name="BMC Genomics">
        <title>Comparative genome sequencing reveals chemotype-specific gene clusters in the toxigenic black mold Stachybotrys.</title>
        <authorList>
            <person name="Semeiks J."/>
            <person name="Borek D."/>
            <person name="Otwinowski Z."/>
            <person name="Grishin N.V."/>
        </authorList>
    </citation>
    <scope>NUCLEOTIDE SEQUENCE [LARGE SCALE GENOMIC DNA]</scope>
    <source>
        <strain evidence="9">CBS 109288 / IBT 7711</strain>
    </source>
</reference>
<keyword evidence="3" id="KW-0698">rRNA processing</keyword>
<evidence type="ECO:0000256" key="1">
    <source>
        <dbReference type="ARBA" id="ARBA00004604"/>
    </source>
</evidence>
<dbReference type="Gene3D" id="3.40.50.150">
    <property type="entry name" value="Vaccinia Virus protein VP39"/>
    <property type="match status" value="1"/>
</dbReference>
<feature type="compositionally biased region" description="Basic and acidic residues" evidence="7">
    <location>
        <begin position="649"/>
        <end position="660"/>
    </location>
</feature>
<dbReference type="OrthoDB" id="445326at2759"/>
<evidence type="ECO:0000256" key="3">
    <source>
        <dbReference type="ARBA" id="ARBA00022552"/>
    </source>
</evidence>
<evidence type="ECO:0000256" key="4">
    <source>
        <dbReference type="ARBA" id="ARBA00023242"/>
    </source>
</evidence>
<evidence type="ECO:0000256" key="6">
    <source>
        <dbReference type="ARBA" id="ARBA00029455"/>
    </source>
</evidence>
<dbReference type="Pfam" id="PF10294">
    <property type="entry name" value="Methyltransf_16"/>
    <property type="match status" value="1"/>
</dbReference>
<feature type="region of interest" description="Disordered" evidence="7">
    <location>
        <begin position="530"/>
        <end position="777"/>
    </location>
</feature>
<dbReference type="InterPro" id="IPR029063">
    <property type="entry name" value="SAM-dependent_MTases_sf"/>
</dbReference>
<dbReference type="GO" id="GO:0034457">
    <property type="term" value="C:Mpp10 complex"/>
    <property type="evidence" value="ECO:0007669"/>
    <property type="project" value="InterPro"/>
</dbReference>
<evidence type="ECO:0000313" key="8">
    <source>
        <dbReference type="EMBL" id="KEY64262.1"/>
    </source>
</evidence>
<dbReference type="InterPro" id="IPR012173">
    <property type="entry name" value="Mpp10"/>
</dbReference>
<dbReference type="EMBL" id="KL648746">
    <property type="protein sequence ID" value="KEY64262.1"/>
    <property type="molecule type" value="Genomic_DNA"/>
</dbReference>
<keyword evidence="2" id="KW-0690">Ribosome biogenesis</keyword>
<feature type="compositionally biased region" description="Acidic residues" evidence="7">
    <location>
        <begin position="792"/>
        <end position="804"/>
    </location>
</feature>
<evidence type="ECO:0000256" key="5">
    <source>
        <dbReference type="ARBA" id="ARBA00023274"/>
    </source>
</evidence>
<feature type="compositionally biased region" description="Acidic residues" evidence="7">
    <location>
        <begin position="691"/>
        <end position="706"/>
    </location>
</feature>
<feature type="compositionally biased region" description="Acidic residues" evidence="7">
    <location>
        <begin position="661"/>
        <end position="670"/>
    </location>
</feature>
<feature type="compositionally biased region" description="Low complexity" evidence="7">
    <location>
        <begin position="392"/>
        <end position="401"/>
    </location>
</feature>
<gene>
    <name evidence="8" type="ORF">S7711_09863</name>
</gene>
<feature type="region of interest" description="Disordered" evidence="7">
    <location>
        <begin position="791"/>
        <end position="822"/>
    </location>
</feature>
<dbReference type="Pfam" id="PF04006">
    <property type="entry name" value="Mpp10"/>
    <property type="match status" value="1"/>
</dbReference>
<feature type="compositionally biased region" description="Acidic residues" evidence="7">
    <location>
        <begin position="716"/>
        <end position="740"/>
    </location>
</feature>
<organism evidence="8 9">
    <name type="scientific">Stachybotrys chartarum (strain CBS 109288 / IBT 7711)</name>
    <name type="common">Toxic black mold</name>
    <name type="synonym">Stilbospora chartarum</name>
    <dbReference type="NCBI Taxonomy" id="1280523"/>
    <lineage>
        <taxon>Eukaryota</taxon>
        <taxon>Fungi</taxon>
        <taxon>Dikarya</taxon>
        <taxon>Ascomycota</taxon>
        <taxon>Pezizomycotina</taxon>
        <taxon>Sordariomycetes</taxon>
        <taxon>Hypocreomycetidae</taxon>
        <taxon>Hypocreales</taxon>
        <taxon>Stachybotryaceae</taxon>
        <taxon>Stachybotrys</taxon>
    </lineage>
</organism>
<dbReference type="HOGENOM" id="CLU_276487_0_0_1"/>
<dbReference type="PANTHER" id="PTHR17039">
    <property type="entry name" value="U3 SMALL NUCLEOLAR RIBONUCLEOPROTEIN PROTEIN MPP10"/>
    <property type="match status" value="1"/>
</dbReference>
<keyword evidence="9" id="KW-1185">Reference proteome</keyword>
<comment type="similarity">
    <text evidence="6">Belongs to the MPP10 family.</text>
</comment>
<keyword evidence="4" id="KW-0539">Nucleus</keyword>